<dbReference type="InterPro" id="IPR005227">
    <property type="entry name" value="YqgF"/>
</dbReference>
<dbReference type="SMART" id="SM00732">
    <property type="entry name" value="YqgFc"/>
    <property type="match status" value="1"/>
</dbReference>
<keyword evidence="4" id="KW-0378">Hydrolase</keyword>
<dbReference type="Gene3D" id="3.30.420.140">
    <property type="entry name" value="YqgF/RNase H-like domain"/>
    <property type="match status" value="1"/>
</dbReference>
<dbReference type="CDD" id="cd16964">
    <property type="entry name" value="YqgF"/>
    <property type="match status" value="1"/>
</dbReference>
<dbReference type="InterPro" id="IPR037027">
    <property type="entry name" value="YqgF/RNaseH-like_dom_sf"/>
</dbReference>
<dbReference type="GO" id="GO:0000967">
    <property type="term" value="P:rRNA 5'-end processing"/>
    <property type="evidence" value="ECO:0007669"/>
    <property type="project" value="TreeGrafter"/>
</dbReference>
<dbReference type="NCBIfam" id="TIGR00250">
    <property type="entry name" value="RNAse_H_YqgF"/>
    <property type="match status" value="1"/>
</dbReference>
<dbReference type="Pfam" id="PF03652">
    <property type="entry name" value="RuvX"/>
    <property type="match status" value="1"/>
</dbReference>
<dbReference type="SUPFAM" id="SSF53098">
    <property type="entry name" value="Ribonuclease H-like"/>
    <property type="match status" value="1"/>
</dbReference>
<evidence type="ECO:0000256" key="1">
    <source>
        <dbReference type="ARBA" id="ARBA00022490"/>
    </source>
</evidence>
<evidence type="ECO:0000256" key="3">
    <source>
        <dbReference type="ARBA" id="ARBA00022722"/>
    </source>
</evidence>
<organism evidence="6">
    <name type="scientific">freshwater metagenome</name>
    <dbReference type="NCBI Taxonomy" id="449393"/>
    <lineage>
        <taxon>unclassified sequences</taxon>
        <taxon>metagenomes</taxon>
        <taxon>ecological metagenomes</taxon>
    </lineage>
</organism>
<dbReference type="PANTHER" id="PTHR33317">
    <property type="entry name" value="POLYNUCLEOTIDYL TRANSFERASE, RIBONUCLEASE H-LIKE SUPERFAMILY PROTEIN"/>
    <property type="match status" value="1"/>
</dbReference>
<evidence type="ECO:0000313" key="6">
    <source>
        <dbReference type="EMBL" id="KGA16367.1"/>
    </source>
</evidence>
<dbReference type="InterPro" id="IPR006641">
    <property type="entry name" value="YqgF/RNaseH-like_dom"/>
</dbReference>
<sequence>MARIGRRIAFDYGDVRIGVAICDPDGILATPIATLQSKNPALKNEIAKLLSEYEPVKAYVGNPKLLSGSDGEAVLKVLAFTDFLTKNFDLPITLVDERLSTVTAARQLRESGIDSKNAKSLIDAAAAVAILEQGLANEIK</sequence>
<keyword evidence="1" id="KW-0963">Cytoplasm</keyword>
<keyword evidence="2" id="KW-0690">Ribosome biogenesis</keyword>
<comment type="caution">
    <text evidence="6">The sequence shown here is derived from an EMBL/GenBank/DDBJ whole genome shotgun (WGS) entry which is preliminary data.</text>
</comment>
<evidence type="ECO:0000256" key="4">
    <source>
        <dbReference type="ARBA" id="ARBA00022801"/>
    </source>
</evidence>
<dbReference type="GO" id="GO:0016787">
    <property type="term" value="F:hydrolase activity"/>
    <property type="evidence" value="ECO:0007669"/>
    <property type="project" value="UniProtKB-KW"/>
</dbReference>
<dbReference type="GO" id="GO:0004518">
    <property type="term" value="F:nuclease activity"/>
    <property type="evidence" value="ECO:0007669"/>
    <property type="project" value="UniProtKB-KW"/>
</dbReference>
<dbReference type="GO" id="GO:0005829">
    <property type="term" value="C:cytosol"/>
    <property type="evidence" value="ECO:0007669"/>
    <property type="project" value="TreeGrafter"/>
</dbReference>
<dbReference type="HAMAP" id="MF_00651">
    <property type="entry name" value="Nuclease_YqgF"/>
    <property type="match status" value="1"/>
</dbReference>
<feature type="domain" description="YqgF/RNase H-like" evidence="5">
    <location>
        <begin position="5"/>
        <end position="104"/>
    </location>
</feature>
<dbReference type="InterPro" id="IPR012337">
    <property type="entry name" value="RNaseH-like_sf"/>
</dbReference>
<dbReference type="EMBL" id="JNSK01000068">
    <property type="protein sequence ID" value="KGA16367.1"/>
    <property type="molecule type" value="Genomic_DNA"/>
</dbReference>
<gene>
    <name evidence="6" type="ORF">GM50_14775</name>
</gene>
<proteinExistence type="inferred from homology"/>
<reference evidence="6" key="1">
    <citation type="submission" date="2014-05" db="EMBL/GenBank/DDBJ databases">
        <title>Key roles for freshwater Actinobacteria revealed by deep metagenomic sequencing.</title>
        <authorList>
            <person name="Ghai R."/>
            <person name="Mizuno C.M."/>
            <person name="Picazo A."/>
            <person name="Camacho A."/>
            <person name="Rodriguez-Valera F."/>
        </authorList>
    </citation>
    <scope>NUCLEOTIDE SEQUENCE</scope>
</reference>
<name>A0A094PZ23_9ZZZZ</name>
<evidence type="ECO:0000256" key="2">
    <source>
        <dbReference type="ARBA" id="ARBA00022517"/>
    </source>
</evidence>
<protein>
    <recommendedName>
        <fullName evidence="5">YqgF/RNase H-like domain-containing protein</fullName>
    </recommendedName>
</protein>
<dbReference type="PANTHER" id="PTHR33317:SF4">
    <property type="entry name" value="POLYNUCLEOTIDYL TRANSFERASE, RIBONUCLEASE H-LIKE SUPERFAMILY PROTEIN"/>
    <property type="match status" value="1"/>
</dbReference>
<keyword evidence="3" id="KW-0540">Nuclease</keyword>
<accession>A0A094PZ23</accession>
<dbReference type="AlphaFoldDB" id="A0A094PZ23"/>
<evidence type="ECO:0000259" key="5">
    <source>
        <dbReference type="SMART" id="SM00732"/>
    </source>
</evidence>